<comment type="caution">
    <text evidence="1">The sequence shown here is derived from an EMBL/GenBank/DDBJ whole genome shotgun (WGS) entry which is preliminary data.</text>
</comment>
<reference evidence="1 2" key="1">
    <citation type="submission" date="2015-12" db="EMBL/GenBank/DDBJ databases">
        <title>Draft genome sequence of Moniliophthora roreri, the causal agent of frosty pod rot of cacao.</title>
        <authorList>
            <person name="Aime M.C."/>
            <person name="Diaz-Valderrama J.R."/>
            <person name="Kijpornyongpan T."/>
            <person name="Phillips-Mora W."/>
        </authorList>
    </citation>
    <scope>NUCLEOTIDE SEQUENCE [LARGE SCALE GENOMIC DNA]</scope>
    <source>
        <strain evidence="1 2">MCA 2952</strain>
    </source>
</reference>
<accession>A0A0W0FHA6</accession>
<protein>
    <recommendedName>
        <fullName evidence="3">NAD(P)-binding domain-containing protein</fullName>
    </recommendedName>
</protein>
<dbReference type="SUPFAM" id="SSF51735">
    <property type="entry name" value="NAD(P)-binding Rossmann-fold domains"/>
    <property type="match status" value="1"/>
</dbReference>
<dbReference type="Proteomes" id="UP000054988">
    <property type="component" value="Unassembled WGS sequence"/>
</dbReference>
<dbReference type="Gene3D" id="3.40.50.720">
    <property type="entry name" value="NAD(P)-binding Rossmann-like Domain"/>
    <property type="match status" value="1"/>
</dbReference>
<dbReference type="InterPro" id="IPR036291">
    <property type="entry name" value="NAD(P)-bd_dom_sf"/>
</dbReference>
<dbReference type="AlphaFoldDB" id="A0A0W0FHA6"/>
<dbReference type="EMBL" id="LATX01001986">
    <property type="protein sequence ID" value="KTB35724.1"/>
    <property type="molecule type" value="Genomic_DNA"/>
</dbReference>
<evidence type="ECO:0008006" key="3">
    <source>
        <dbReference type="Google" id="ProtNLM"/>
    </source>
</evidence>
<organism evidence="1 2">
    <name type="scientific">Moniliophthora roreri</name>
    <name type="common">Frosty pod rot fungus</name>
    <name type="synonym">Monilia roreri</name>
    <dbReference type="NCBI Taxonomy" id="221103"/>
    <lineage>
        <taxon>Eukaryota</taxon>
        <taxon>Fungi</taxon>
        <taxon>Dikarya</taxon>
        <taxon>Basidiomycota</taxon>
        <taxon>Agaricomycotina</taxon>
        <taxon>Agaricomycetes</taxon>
        <taxon>Agaricomycetidae</taxon>
        <taxon>Agaricales</taxon>
        <taxon>Marasmiineae</taxon>
        <taxon>Marasmiaceae</taxon>
        <taxon>Moniliophthora</taxon>
    </lineage>
</organism>
<gene>
    <name evidence="1" type="ORF">WG66_11889</name>
</gene>
<sequence length="269" mass="29362">MNVLSIGGSRNIGYFSAIRLLDAGCTVTFLLRNTSVFDQDQTISKYVASGKAHLIKGDALVQSDVNRGWQNAAKHGSVDLLLFTVGGTPKCTISKGFVITPHNLVTQSLLNTFTTMPSSPRLKVIVISSTGLTRTSHASLPLLLKPFYAHFLAMPHKDKVGVERIVHRCTGWPWNAEDGEPDEDILGPSWTEIPGLPQPGSLKNVLVIRPAFLTDGECKAEMEGKDGYRVSEGEIGAWTVSRKDVAHFVANAALHKWDQYANKCISIAY</sequence>
<evidence type="ECO:0000313" key="2">
    <source>
        <dbReference type="Proteomes" id="UP000054988"/>
    </source>
</evidence>
<name>A0A0W0FHA6_MONRR</name>
<evidence type="ECO:0000313" key="1">
    <source>
        <dbReference type="EMBL" id="KTB35724.1"/>
    </source>
</evidence>
<dbReference type="eggNOG" id="ENOG502S3UW">
    <property type="taxonomic scope" value="Eukaryota"/>
</dbReference>
<proteinExistence type="predicted"/>